<proteinExistence type="predicted"/>
<accession>A0AAE0H2S1</accession>
<evidence type="ECO:0000313" key="2">
    <source>
        <dbReference type="EMBL" id="KAK3288794.1"/>
    </source>
</evidence>
<organism evidence="2 3">
    <name type="scientific">Cymbomonas tetramitiformis</name>
    <dbReference type="NCBI Taxonomy" id="36881"/>
    <lineage>
        <taxon>Eukaryota</taxon>
        <taxon>Viridiplantae</taxon>
        <taxon>Chlorophyta</taxon>
        <taxon>Pyramimonadophyceae</taxon>
        <taxon>Pyramimonadales</taxon>
        <taxon>Pyramimonadaceae</taxon>
        <taxon>Cymbomonas</taxon>
    </lineage>
</organism>
<feature type="compositionally biased region" description="Polar residues" evidence="1">
    <location>
        <begin position="17"/>
        <end position="26"/>
    </location>
</feature>
<protein>
    <submittedName>
        <fullName evidence="2">Uncharacterized protein</fullName>
    </submittedName>
</protein>
<evidence type="ECO:0000256" key="1">
    <source>
        <dbReference type="SAM" id="MobiDB-lite"/>
    </source>
</evidence>
<sequence>MRLSVDNKEEGGGQDGPTGTASVAQRTRTRGYQGARSQSGRPSGRGAGGNGRAEPDWAGNLDARGNGRGWLGSGSASGQVQAPGGGGVRHPADMLR</sequence>
<evidence type="ECO:0000313" key="3">
    <source>
        <dbReference type="Proteomes" id="UP001190700"/>
    </source>
</evidence>
<dbReference type="Proteomes" id="UP001190700">
    <property type="component" value="Unassembled WGS sequence"/>
</dbReference>
<name>A0AAE0H2S1_9CHLO</name>
<reference evidence="2 3" key="1">
    <citation type="journal article" date="2015" name="Genome Biol. Evol.">
        <title>Comparative Genomics of a Bacterivorous Green Alga Reveals Evolutionary Causalities and Consequences of Phago-Mixotrophic Mode of Nutrition.</title>
        <authorList>
            <person name="Burns J.A."/>
            <person name="Paasch A."/>
            <person name="Narechania A."/>
            <person name="Kim E."/>
        </authorList>
    </citation>
    <scope>NUCLEOTIDE SEQUENCE [LARGE SCALE GENOMIC DNA]</scope>
    <source>
        <strain evidence="2 3">PLY_AMNH</strain>
    </source>
</reference>
<comment type="caution">
    <text evidence="2">The sequence shown here is derived from an EMBL/GenBank/DDBJ whole genome shotgun (WGS) entry which is preliminary data.</text>
</comment>
<feature type="region of interest" description="Disordered" evidence="1">
    <location>
        <begin position="1"/>
        <end position="96"/>
    </location>
</feature>
<feature type="compositionally biased region" description="Basic and acidic residues" evidence="1">
    <location>
        <begin position="1"/>
        <end position="11"/>
    </location>
</feature>
<dbReference type="EMBL" id="LGRX02000355">
    <property type="protein sequence ID" value="KAK3288794.1"/>
    <property type="molecule type" value="Genomic_DNA"/>
</dbReference>
<dbReference type="AlphaFoldDB" id="A0AAE0H2S1"/>
<keyword evidence="3" id="KW-1185">Reference proteome</keyword>
<gene>
    <name evidence="2" type="ORF">CYMTET_3747</name>
</gene>